<dbReference type="AlphaFoldDB" id="A0A419STQ4"/>
<organism evidence="2 3">
    <name type="scientific">Lacrimispora algidixylanolytica</name>
    <dbReference type="NCBI Taxonomy" id="94868"/>
    <lineage>
        <taxon>Bacteria</taxon>
        <taxon>Bacillati</taxon>
        <taxon>Bacillota</taxon>
        <taxon>Clostridia</taxon>
        <taxon>Lachnospirales</taxon>
        <taxon>Lachnospiraceae</taxon>
        <taxon>Lacrimispora</taxon>
    </lineage>
</organism>
<evidence type="ECO:0000313" key="2">
    <source>
        <dbReference type="EMBL" id="RKD28619.1"/>
    </source>
</evidence>
<gene>
    <name evidence="2" type="ORF">BET01_10405</name>
</gene>
<feature type="domain" description="AB hydrolase-1" evidence="1">
    <location>
        <begin position="14"/>
        <end position="140"/>
    </location>
</feature>
<comment type="caution">
    <text evidence="2">The sequence shown here is derived from an EMBL/GenBank/DDBJ whole genome shotgun (WGS) entry which is preliminary data.</text>
</comment>
<evidence type="ECO:0000259" key="1">
    <source>
        <dbReference type="Pfam" id="PF12697"/>
    </source>
</evidence>
<dbReference type="EMBL" id="MCIA01000034">
    <property type="protein sequence ID" value="RKD28619.1"/>
    <property type="molecule type" value="Genomic_DNA"/>
</dbReference>
<dbReference type="Gene3D" id="3.40.50.1820">
    <property type="entry name" value="alpha/beta hydrolase"/>
    <property type="match status" value="1"/>
</dbReference>
<dbReference type="InterPro" id="IPR029058">
    <property type="entry name" value="AB_hydrolase_fold"/>
</dbReference>
<dbReference type="Pfam" id="PF12697">
    <property type="entry name" value="Abhydrolase_6"/>
    <property type="match status" value="1"/>
</dbReference>
<sequence length="247" mass="27634">MIFREFGDKALPTIILLHGGGLSWWAFTDIIPLLKEKYHVVTPIIDGHGDDGKTTFISIEESAQKLLQYIDTNINGNVHALCGLSLGGQIIIAVLSRRMDIAKYAVIESAMVIPPGSLTRLLAKSSGMFYGLIRYKWFAKLQAKALYINKNLFNQYFNDSKNMSKESLVNISISNVGYKVPVGLKYSKAKVMIIIGGKEMRIMDKSARKLISILPHARLCKYPGMKHGELSLARSKEYIALINRLIE</sequence>
<keyword evidence="3" id="KW-1185">Reference proteome</keyword>
<dbReference type="GO" id="GO:0016787">
    <property type="term" value="F:hydrolase activity"/>
    <property type="evidence" value="ECO:0007669"/>
    <property type="project" value="UniProtKB-KW"/>
</dbReference>
<dbReference type="SUPFAM" id="SSF53474">
    <property type="entry name" value="alpha/beta-Hydrolases"/>
    <property type="match status" value="1"/>
</dbReference>
<dbReference type="InterPro" id="IPR000073">
    <property type="entry name" value="AB_hydrolase_1"/>
</dbReference>
<keyword evidence="2" id="KW-0378">Hydrolase</keyword>
<reference evidence="2 3" key="1">
    <citation type="submission" date="2016-08" db="EMBL/GenBank/DDBJ databases">
        <title>A new outlook on sporulation: Clostridium algidixylanolyticum.</title>
        <authorList>
            <person name="Poppleton D.I."/>
            <person name="Gribaldo S."/>
        </authorList>
    </citation>
    <scope>NUCLEOTIDE SEQUENCE [LARGE SCALE GENOMIC DNA]</scope>
    <source>
        <strain evidence="2 3">SPL73</strain>
    </source>
</reference>
<accession>A0A419STQ4</accession>
<name>A0A419STQ4_9FIRM</name>
<dbReference type="RefSeq" id="WP_120198581.1">
    <property type="nucleotide sequence ID" value="NZ_MCIA01000034.1"/>
</dbReference>
<dbReference type="OrthoDB" id="1643507at2"/>
<protein>
    <submittedName>
        <fullName evidence="2">Alpha/beta hydrolase</fullName>
    </submittedName>
</protein>
<evidence type="ECO:0000313" key="3">
    <source>
        <dbReference type="Proteomes" id="UP000284277"/>
    </source>
</evidence>
<dbReference type="Proteomes" id="UP000284277">
    <property type="component" value="Unassembled WGS sequence"/>
</dbReference>
<proteinExistence type="predicted"/>